<keyword evidence="4" id="KW-1185">Reference proteome</keyword>
<evidence type="ECO:0000256" key="1">
    <source>
        <dbReference type="SAM" id="MobiDB-lite"/>
    </source>
</evidence>
<dbReference type="EMBL" id="LT629971">
    <property type="protein sequence ID" value="SEH81115.1"/>
    <property type="molecule type" value="Genomic_DNA"/>
</dbReference>
<dbReference type="AlphaFoldDB" id="A0A1H6L4K2"/>
<feature type="region of interest" description="Disordered" evidence="1">
    <location>
        <begin position="1"/>
        <end position="23"/>
    </location>
</feature>
<evidence type="ECO:0000313" key="4">
    <source>
        <dbReference type="Proteomes" id="UP000182915"/>
    </source>
</evidence>
<feature type="transmembrane region" description="Helical" evidence="2">
    <location>
        <begin position="95"/>
        <end position="114"/>
    </location>
</feature>
<keyword evidence="2" id="KW-0472">Membrane</keyword>
<dbReference type="RefSeq" id="WP_083408986.1">
    <property type="nucleotide sequence ID" value="NZ_LT629971.1"/>
</dbReference>
<evidence type="ECO:0008006" key="5">
    <source>
        <dbReference type="Google" id="ProtNLM"/>
    </source>
</evidence>
<dbReference type="STRING" id="370526.SAMN04489835_4428"/>
<name>A0A1H6L4K2_MYCRU</name>
<reference evidence="4" key="1">
    <citation type="submission" date="2016-10" db="EMBL/GenBank/DDBJ databases">
        <authorList>
            <person name="Varghese N."/>
            <person name="Submissions S."/>
        </authorList>
    </citation>
    <scope>NUCLEOTIDE SEQUENCE [LARGE SCALE GENOMIC DNA]</scope>
    <source>
        <strain evidence="4">DSM 45405</strain>
    </source>
</reference>
<evidence type="ECO:0000313" key="3">
    <source>
        <dbReference type="EMBL" id="SEH81115.1"/>
    </source>
</evidence>
<keyword evidence="2" id="KW-1133">Transmembrane helix</keyword>
<evidence type="ECO:0000256" key="2">
    <source>
        <dbReference type="SAM" id="Phobius"/>
    </source>
</evidence>
<dbReference type="Proteomes" id="UP000182915">
    <property type="component" value="Chromosome I"/>
</dbReference>
<feature type="transmembrane region" description="Helical" evidence="2">
    <location>
        <begin position="120"/>
        <end position="138"/>
    </location>
</feature>
<feature type="transmembrane region" description="Helical" evidence="2">
    <location>
        <begin position="66"/>
        <end position="83"/>
    </location>
</feature>
<dbReference type="OrthoDB" id="9887161at2"/>
<organism evidence="3 4">
    <name type="scientific">Mycolicibacterium rutilum</name>
    <name type="common">Mycobacterium rutilum</name>
    <dbReference type="NCBI Taxonomy" id="370526"/>
    <lineage>
        <taxon>Bacteria</taxon>
        <taxon>Bacillati</taxon>
        <taxon>Actinomycetota</taxon>
        <taxon>Actinomycetes</taxon>
        <taxon>Mycobacteriales</taxon>
        <taxon>Mycobacteriaceae</taxon>
        <taxon>Mycolicibacterium</taxon>
    </lineage>
</organism>
<sequence length="142" mass="14790">MSQAETDPVGPEEPPTSTETSEVAVAPHGRYTVPIAVLAVVLGLYELIAGFALTGAVATMEGASPLWWVTGPLHLVLGGLLIYGSVATVRRRPNGILLIAAVIASLAILVSAVIKIVNGVMPFELFVVVLYGVLGYLVRRAG</sequence>
<proteinExistence type="predicted"/>
<accession>A0A1H6L4K2</accession>
<keyword evidence="2" id="KW-0812">Transmembrane</keyword>
<feature type="transmembrane region" description="Helical" evidence="2">
    <location>
        <begin position="35"/>
        <end position="60"/>
    </location>
</feature>
<protein>
    <recommendedName>
        <fullName evidence="5">DoxX-like family protein</fullName>
    </recommendedName>
</protein>
<gene>
    <name evidence="3" type="ORF">SAMN04489835_4428</name>
</gene>